<gene>
    <name evidence="10" type="ORF">KFQ06_00455</name>
</gene>
<dbReference type="PROSITE" id="PS50893">
    <property type="entry name" value="ABC_TRANSPORTER_2"/>
    <property type="match status" value="1"/>
</dbReference>
<evidence type="ECO:0000313" key="10">
    <source>
        <dbReference type="EMBL" id="USV01068.1"/>
    </source>
</evidence>
<dbReference type="InterPro" id="IPR027417">
    <property type="entry name" value="P-loop_NTPase"/>
</dbReference>
<name>A0ABY5CTD0_9GAMM</name>
<dbReference type="RefSeq" id="WP_252961225.1">
    <property type="nucleotide sequence ID" value="NZ_CAMIPH010000015.1"/>
</dbReference>
<dbReference type="Pfam" id="PF00005">
    <property type="entry name" value="ABC_tran"/>
    <property type="match status" value="1"/>
</dbReference>
<feature type="domain" description="ABC transporter" evidence="8">
    <location>
        <begin position="333"/>
        <end position="569"/>
    </location>
</feature>
<dbReference type="InterPro" id="IPR010128">
    <property type="entry name" value="ATPase_T1SS_PrtD-like"/>
</dbReference>
<evidence type="ECO:0000259" key="8">
    <source>
        <dbReference type="PROSITE" id="PS50893"/>
    </source>
</evidence>
<feature type="transmembrane region" description="Helical" evidence="7">
    <location>
        <begin position="135"/>
        <end position="155"/>
    </location>
</feature>
<evidence type="ECO:0000256" key="4">
    <source>
        <dbReference type="ARBA" id="ARBA00022840"/>
    </source>
</evidence>
<feature type="transmembrane region" description="Helical" evidence="7">
    <location>
        <begin position="59"/>
        <end position="78"/>
    </location>
</feature>
<dbReference type="InterPro" id="IPR039421">
    <property type="entry name" value="Type_1_exporter"/>
</dbReference>
<feature type="domain" description="ABC transmembrane type-1" evidence="9">
    <location>
        <begin position="25"/>
        <end position="302"/>
    </location>
</feature>
<evidence type="ECO:0000256" key="7">
    <source>
        <dbReference type="SAM" id="Phobius"/>
    </source>
</evidence>
<dbReference type="Gene3D" id="1.20.1560.10">
    <property type="entry name" value="ABC transporter type 1, transmembrane domain"/>
    <property type="match status" value="1"/>
</dbReference>
<dbReference type="InterPro" id="IPR003439">
    <property type="entry name" value="ABC_transporter-like_ATP-bd"/>
</dbReference>
<organism evidence="10 11">
    <name type="scientific">Serratia entomophila</name>
    <dbReference type="NCBI Taxonomy" id="42906"/>
    <lineage>
        <taxon>Bacteria</taxon>
        <taxon>Pseudomonadati</taxon>
        <taxon>Pseudomonadota</taxon>
        <taxon>Gammaproteobacteria</taxon>
        <taxon>Enterobacterales</taxon>
        <taxon>Yersiniaceae</taxon>
        <taxon>Serratia</taxon>
    </lineage>
</organism>
<evidence type="ECO:0000256" key="5">
    <source>
        <dbReference type="ARBA" id="ARBA00022989"/>
    </source>
</evidence>
<dbReference type="CDD" id="cd18586">
    <property type="entry name" value="ABC_6TM_PrtD_like"/>
    <property type="match status" value="1"/>
</dbReference>
<keyword evidence="11" id="KW-1185">Reference proteome</keyword>
<keyword evidence="3" id="KW-0547">Nucleotide-binding</keyword>
<dbReference type="EMBL" id="CP074347">
    <property type="protein sequence ID" value="USV01068.1"/>
    <property type="molecule type" value="Genomic_DNA"/>
</dbReference>
<evidence type="ECO:0000256" key="3">
    <source>
        <dbReference type="ARBA" id="ARBA00022741"/>
    </source>
</evidence>
<evidence type="ECO:0000256" key="2">
    <source>
        <dbReference type="ARBA" id="ARBA00022692"/>
    </source>
</evidence>
<feature type="transmembrane region" description="Helical" evidence="7">
    <location>
        <begin position="161"/>
        <end position="180"/>
    </location>
</feature>
<dbReference type="Proteomes" id="UP001056873">
    <property type="component" value="Chromosome"/>
</dbReference>
<accession>A0ABY5CTD0</accession>
<dbReference type="NCBIfam" id="TIGR01842">
    <property type="entry name" value="type_I_sec_PrtD"/>
    <property type="match status" value="1"/>
</dbReference>
<proteinExistence type="predicted"/>
<evidence type="ECO:0000256" key="1">
    <source>
        <dbReference type="ARBA" id="ARBA00004651"/>
    </source>
</evidence>
<keyword evidence="5 7" id="KW-1133">Transmembrane helix</keyword>
<feature type="transmembrane region" description="Helical" evidence="7">
    <location>
        <begin position="23"/>
        <end position="47"/>
    </location>
</feature>
<reference evidence="10" key="1">
    <citation type="journal article" date="2022" name="BMC Genomics">
        <title>Genome sequence of the entomopathogenic Serratia entomophila isolate 626 and characterisation of the species specific itaconate degradation pathway.</title>
        <authorList>
            <person name="Vaughan A.L."/>
            <person name="Altermann E."/>
            <person name="Glare T.R."/>
            <person name="Hurst M.R.H."/>
        </authorList>
    </citation>
    <scope>NUCLEOTIDE SEQUENCE</scope>
    <source>
        <strain evidence="10">626</strain>
    </source>
</reference>
<dbReference type="Gene3D" id="3.40.50.300">
    <property type="entry name" value="P-loop containing nucleotide triphosphate hydrolases"/>
    <property type="match status" value="1"/>
</dbReference>
<protein>
    <submittedName>
        <fullName evidence="10">Type I secretion system permease/ATPase</fullName>
    </submittedName>
</protein>
<keyword evidence="4" id="KW-0067">ATP-binding</keyword>
<dbReference type="InterPro" id="IPR011527">
    <property type="entry name" value="ABC1_TM_dom"/>
</dbReference>
<dbReference type="CDD" id="cd03246">
    <property type="entry name" value="ABCC_Protease_Secretion"/>
    <property type="match status" value="1"/>
</dbReference>
<dbReference type="SMART" id="SM00382">
    <property type="entry name" value="AAA"/>
    <property type="match status" value="1"/>
</dbReference>
<evidence type="ECO:0000256" key="6">
    <source>
        <dbReference type="ARBA" id="ARBA00023136"/>
    </source>
</evidence>
<dbReference type="InterPro" id="IPR003593">
    <property type="entry name" value="AAA+_ATPase"/>
</dbReference>
<dbReference type="SUPFAM" id="SSF90123">
    <property type="entry name" value="ABC transporter transmembrane region"/>
    <property type="match status" value="1"/>
</dbReference>
<comment type="subcellular location">
    <subcellularLocation>
        <location evidence="1">Cell membrane</location>
        <topology evidence="1">Multi-pass membrane protein</topology>
    </subcellularLocation>
</comment>
<dbReference type="InterPro" id="IPR036640">
    <property type="entry name" value="ABC1_TM_sf"/>
</dbReference>
<dbReference type="PANTHER" id="PTHR24221">
    <property type="entry name" value="ATP-BINDING CASSETTE SUB-FAMILY B"/>
    <property type="match status" value="1"/>
</dbReference>
<dbReference type="InterPro" id="IPR017871">
    <property type="entry name" value="ABC_transporter-like_CS"/>
</dbReference>
<evidence type="ECO:0000259" key="9">
    <source>
        <dbReference type="PROSITE" id="PS50929"/>
    </source>
</evidence>
<keyword evidence="2 7" id="KW-0812">Transmembrane</keyword>
<dbReference type="PROSITE" id="PS50929">
    <property type="entry name" value="ABC_TM1F"/>
    <property type="match status" value="1"/>
</dbReference>
<dbReference type="PANTHER" id="PTHR24221:SF248">
    <property type="entry name" value="ABC TRANSPORTER TRANSMEMBRANE REGION"/>
    <property type="match status" value="1"/>
</dbReference>
<sequence>MSLARQYIGSNEISDVIRTRSKVFWTVGIFTAFINLLMLVPSVYMLQVYDRVLPSRNEITLLMLTLIMLAMYAMMSLLEYVRSMVVIRIGSQLDMRLNTRVYTAAYEANLKNGTSDAGQMLGDLTTVRQFLTGNALFAFFDAPWFPIYLLVIFLFNPWLGLFALVGSLILIALAVANEMVSKKPLGEASRLSIMSGGLASANLRNAEVIEALGMLPNLKRRWFSLHSRFLNSQRVASERAATVTSITKFVRLSLQSLVLGLGGWLAIDGHITPGMMIAGSILMGRTLAPIEQVINVWKSWSAAKLSYNRLVNLLEQHPERGTGMSLPPPAGALSVEGITATPPGSKGEAVLHNVSFALQPGDVLGIIGPSASGKSTLARLLVGIWPVSEGIVRLDTADIYQWNKDELGPHIGYLPQDIELFAGTIAENISRFNDIDSEKVIEAAKLAGVHELILRFPHGYDSLIGNGGAGLSGGQKQRIGLARALYGDPALVVLDEPNSNLDDAGEKALNQAIHFLQQRNKTVILITHRTNLLSMTNKLLLLTNGVVNAFGPTQQVLTALANAQKQQQAAVAVNAPVKNEGDFVKTQTH</sequence>
<dbReference type="InterPro" id="IPR047957">
    <property type="entry name" value="ABC_AprD-like_6TM"/>
</dbReference>
<dbReference type="Pfam" id="PF00664">
    <property type="entry name" value="ABC_membrane"/>
    <property type="match status" value="1"/>
</dbReference>
<evidence type="ECO:0000313" key="11">
    <source>
        <dbReference type="Proteomes" id="UP001056873"/>
    </source>
</evidence>
<keyword evidence="6 7" id="KW-0472">Membrane</keyword>
<dbReference type="PROSITE" id="PS00211">
    <property type="entry name" value="ABC_TRANSPORTER_1"/>
    <property type="match status" value="1"/>
</dbReference>
<dbReference type="SUPFAM" id="SSF52540">
    <property type="entry name" value="P-loop containing nucleoside triphosphate hydrolases"/>
    <property type="match status" value="1"/>
</dbReference>